<proteinExistence type="predicted"/>
<keyword evidence="3" id="KW-1185">Reference proteome</keyword>
<evidence type="ECO:0008006" key="4">
    <source>
        <dbReference type="Google" id="ProtNLM"/>
    </source>
</evidence>
<dbReference type="InterPro" id="IPR039245">
    <property type="entry name" value="TYSND1/DEG15"/>
</dbReference>
<dbReference type="MEROPS" id="S01.260"/>
<organism evidence="2 3">
    <name type="scientific">Cucumis sativus</name>
    <name type="common">Cucumber</name>
    <dbReference type="NCBI Taxonomy" id="3659"/>
    <lineage>
        <taxon>Eukaryota</taxon>
        <taxon>Viridiplantae</taxon>
        <taxon>Streptophyta</taxon>
        <taxon>Embryophyta</taxon>
        <taxon>Tracheophyta</taxon>
        <taxon>Spermatophyta</taxon>
        <taxon>Magnoliopsida</taxon>
        <taxon>eudicotyledons</taxon>
        <taxon>Gunneridae</taxon>
        <taxon>Pentapetalae</taxon>
        <taxon>rosids</taxon>
        <taxon>fabids</taxon>
        <taxon>Cucurbitales</taxon>
        <taxon>Cucurbitaceae</taxon>
        <taxon>Benincaseae</taxon>
        <taxon>Cucumis</taxon>
    </lineage>
</organism>
<name>A0A0A0KHN7_CUCSA</name>
<dbReference type="Proteomes" id="UP000029981">
    <property type="component" value="Chromosome 6"/>
</dbReference>
<dbReference type="FunFam" id="2.40.10.10:FF:000096">
    <property type="entry name" value="Glyoxysomal processing protease glyoxysomal"/>
    <property type="match status" value="1"/>
</dbReference>
<dbReference type="Gene3D" id="2.40.10.10">
    <property type="entry name" value="Trypsin-like serine proteases"/>
    <property type="match status" value="3"/>
</dbReference>
<dbReference type="Pfam" id="PF13365">
    <property type="entry name" value="Trypsin_2"/>
    <property type="match status" value="2"/>
</dbReference>
<dbReference type="STRING" id="3659.A0A0A0KHN7"/>
<feature type="region of interest" description="Disordered" evidence="1">
    <location>
        <begin position="729"/>
        <end position="755"/>
    </location>
</feature>
<evidence type="ECO:0000256" key="1">
    <source>
        <dbReference type="SAM" id="MobiDB-lite"/>
    </source>
</evidence>
<dbReference type="InterPro" id="IPR009003">
    <property type="entry name" value="Peptidase_S1_PA"/>
</dbReference>
<dbReference type="InterPro" id="IPR043504">
    <property type="entry name" value="Peptidase_S1_PA_chymotrypsin"/>
</dbReference>
<accession>A0A0A0KHN7</accession>
<gene>
    <name evidence="2" type="ORF">Csa_6G517970</name>
</gene>
<dbReference type="PANTHER" id="PTHR21004">
    <property type="entry name" value="SERINE PROTEASE-RELATED"/>
    <property type="match status" value="1"/>
</dbReference>
<dbReference type="GO" id="GO:0004252">
    <property type="term" value="F:serine-type endopeptidase activity"/>
    <property type="evidence" value="ECO:0000318"/>
    <property type="project" value="GO_Central"/>
</dbReference>
<reference evidence="2 3" key="2">
    <citation type="journal article" date="2009" name="PLoS ONE">
        <title>An integrated genetic and cytogenetic map of the cucumber genome.</title>
        <authorList>
            <person name="Ren Y."/>
            <person name="Zhang Z."/>
            <person name="Liu J."/>
            <person name="Staub J.E."/>
            <person name="Han Y."/>
            <person name="Cheng Z."/>
            <person name="Li X."/>
            <person name="Lu J."/>
            <person name="Miao H."/>
            <person name="Kang H."/>
            <person name="Xie B."/>
            <person name="Gu X."/>
            <person name="Wang X."/>
            <person name="Du Y."/>
            <person name="Jin W."/>
            <person name="Huang S."/>
        </authorList>
    </citation>
    <scope>NUCLEOTIDE SEQUENCE [LARGE SCALE GENOMIC DNA]</scope>
    <source>
        <strain evidence="3">cv. 9930</strain>
    </source>
</reference>
<dbReference type="SUPFAM" id="SSF50494">
    <property type="entry name" value="Trypsin-like serine proteases"/>
    <property type="match status" value="2"/>
</dbReference>
<evidence type="ECO:0000313" key="2">
    <source>
        <dbReference type="EMBL" id="KGN49240.1"/>
    </source>
</evidence>
<evidence type="ECO:0000313" key="3">
    <source>
        <dbReference type="Proteomes" id="UP000029981"/>
    </source>
</evidence>
<dbReference type="Gramene" id="KGN49240">
    <property type="protein sequence ID" value="KGN49240"/>
    <property type="gene ID" value="Csa_6G517970"/>
</dbReference>
<dbReference type="AlphaFoldDB" id="A0A0A0KHN7"/>
<dbReference type="GO" id="GO:0005777">
    <property type="term" value="C:peroxisome"/>
    <property type="evidence" value="ECO:0000318"/>
    <property type="project" value="GO_Central"/>
</dbReference>
<reference evidence="2 3" key="3">
    <citation type="journal article" date="2010" name="BMC Genomics">
        <title>Transcriptome sequencing and comparative analysis of cucumber flowers with different sex types.</title>
        <authorList>
            <person name="Guo S."/>
            <person name="Zheng Y."/>
            <person name="Joung J.G."/>
            <person name="Liu S."/>
            <person name="Zhang Z."/>
            <person name="Crasta O.R."/>
            <person name="Sobral B.W."/>
            <person name="Xu Y."/>
            <person name="Huang S."/>
            <person name="Fei Z."/>
        </authorList>
    </citation>
    <scope>NUCLEOTIDE SEQUENCE [LARGE SCALE GENOMIC DNA]</scope>
    <source>
        <strain evidence="3">cv. 9930</strain>
    </source>
</reference>
<reference evidence="2 3" key="1">
    <citation type="journal article" date="2009" name="Nat. Genet.">
        <title>The genome of the cucumber, Cucumis sativus L.</title>
        <authorList>
            <person name="Huang S."/>
            <person name="Li R."/>
            <person name="Zhang Z."/>
            <person name="Li L."/>
            <person name="Gu X."/>
            <person name="Fan W."/>
            <person name="Lucas W.J."/>
            <person name="Wang X."/>
            <person name="Xie B."/>
            <person name="Ni P."/>
            <person name="Ren Y."/>
            <person name="Zhu H."/>
            <person name="Li J."/>
            <person name="Lin K."/>
            <person name="Jin W."/>
            <person name="Fei Z."/>
            <person name="Li G."/>
            <person name="Staub J."/>
            <person name="Kilian A."/>
            <person name="van der Vossen E.A."/>
            <person name="Wu Y."/>
            <person name="Guo J."/>
            <person name="He J."/>
            <person name="Jia Z."/>
            <person name="Ren Y."/>
            <person name="Tian G."/>
            <person name="Lu Y."/>
            <person name="Ruan J."/>
            <person name="Qian W."/>
            <person name="Wang M."/>
            <person name="Huang Q."/>
            <person name="Li B."/>
            <person name="Xuan Z."/>
            <person name="Cao J."/>
            <person name="Asan"/>
            <person name="Wu Z."/>
            <person name="Zhang J."/>
            <person name="Cai Q."/>
            <person name="Bai Y."/>
            <person name="Zhao B."/>
            <person name="Han Y."/>
            <person name="Li Y."/>
            <person name="Li X."/>
            <person name="Wang S."/>
            <person name="Shi Q."/>
            <person name="Liu S."/>
            <person name="Cho W.K."/>
            <person name="Kim J.Y."/>
            <person name="Xu Y."/>
            <person name="Heller-Uszynska K."/>
            <person name="Miao H."/>
            <person name="Cheng Z."/>
            <person name="Zhang S."/>
            <person name="Wu J."/>
            <person name="Yang Y."/>
            <person name="Kang H."/>
            <person name="Li M."/>
            <person name="Liang H."/>
            <person name="Ren X."/>
            <person name="Shi Z."/>
            <person name="Wen M."/>
            <person name="Jian M."/>
            <person name="Yang H."/>
            <person name="Zhang G."/>
            <person name="Yang Z."/>
            <person name="Chen R."/>
            <person name="Liu S."/>
            <person name="Li J."/>
            <person name="Ma L."/>
            <person name="Liu H."/>
            <person name="Zhou Y."/>
            <person name="Zhao J."/>
            <person name="Fang X."/>
            <person name="Li G."/>
            <person name="Fang L."/>
            <person name="Li Y."/>
            <person name="Liu D."/>
            <person name="Zheng H."/>
            <person name="Zhang Y."/>
            <person name="Qin N."/>
            <person name="Li Z."/>
            <person name="Yang G."/>
            <person name="Yang S."/>
            <person name="Bolund L."/>
            <person name="Kristiansen K."/>
            <person name="Zheng H."/>
            <person name="Li S."/>
            <person name="Zhang X."/>
            <person name="Yang H."/>
            <person name="Wang J."/>
            <person name="Sun R."/>
            <person name="Zhang B."/>
            <person name="Jiang S."/>
            <person name="Wang J."/>
            <person name="Du Y."/>
            <person name="Li S."/>
        </authorList>
    </citation>
    <scope>NUCLEOTIDE SEQUENCE [LARGE SCALE GENOMIC DNA]</scope>
    <source>
        <strain evidence="3">cv. 9930</strain>
    </source>
</reference>
<dbReference type="eggNOG" id="KOG1320">
    <property type="taxonomic scope" value="Eukaryota"/>
</dbReference>
<protein>
    <recommendedName>
        <fullName evidence="4">Glyoxysomal processing protease, glyoxysomal</fullName>
    </recommendedName>
</protein>
<dbReference type="OMA" id="CEQDSWT"/>
<sequence length="790" mass="86311">MTSYPRVSCRRRSTADCLNRSCYPPHRPLHLPFSHYFTANLPVMAKREIVDHARNFAIMVRVQGPDPKGLKMQKHAFHQYHSGRTTLSASGMILPETLYDTRAAKHLGNYKDQFATLVLTVSSIFEPFMPLQHRDKIHKGKPELIPGVQIDIMVEGISRDSDVSKTPHWHAAHLLALYDIPTSATALQSVMDASIDSLHQRWEVGWSLASYTNGSPSFRDSLRGQIENEKRTSVGSQKFLDLEGSSKNNDLTIRIAILGVPSLSKDMPNISISPSRQRGSFLLAVGSPFGVLSPVHFLNSLSVGSISNCYPPSSLSKSLLMADMRCLPGMEGCPVFDEKARLIGVLIRPLVHYMTGAEIQLLIPWGAIATACSGLLLGTCNVGERIDNDNRCIGAVGNMAVNKEQKLEGGFSSIQESSGCSRPFPFKIEKAVASVCLVTMGEGIWASGVLLNSQGLILTNAHLIEPWRFGKTNVGGEKSIENAKLLQSHTEHSPCSMNNSVFGGQEIGNIEPNASKNGNILLHNQLEDNKLSFPNYGRRNLHVRLSHAEPWIWCDAKLLYICKGSWDVALLQLEQIPEQLSPITMDCSCPTSGSKIHVIGHGLLGPKSGLSPSVCSGVVSNVVKAKIPSSYHKGDSLEYFPAMLETTAAVHPGGSGGAVVNSEGHMIGLVTSNARHGRGVIIPHLNFSIPCAALEPIHRFSKDMEDLSVVKVLDEPNEQLSSIWALMSQRSPKPSPPPGLPQLLGEDHESKGKGSRFAKFIAEQREVLRKPTLHNEGERLLPSDIVRSKL</sequence>
<dbReference type="PANTHER" id="PTHR21004:SF0">
    <property type="entry name" value="PEROXISOMAL LEADER PEPTIDE-PROCESSING PROTEASE"/>
    <property type="match status" value="1"/>
</dbReference>
<dbReference type="GO" id="GO:0016485">
    <property type="term" value="P:protein processing"/>
    <property type="evidence" value="ECO:0000318"/>
    <property type="project" value="GO_Central"/>
</dbReference>
<dbReference type="EMBL" id="CM002927">
    <property type="protein sequence ID" value="KGN49240.1"/>
    <property type="molecule type" value="Genomic_DNA"/>
</dbReference>
<reference evidence="2 3" key="4">
    <citation type="journal article" date="2011" name="BMC Genomics">
        <title>RNA-Seq improves annotation of protein-coding genes in the cucumber genome.</title>
        <authorList>
            <person name="Li Z."/>
            <person name="Zhang Z."/>
            <person name="Yan P."/>
            <person name="Huang S."/>
            <person name="Fei Z."/>
            <person name="Lin K."/>
        </authorList>
    </citation>
    <scope>NUCLEOTIDE SEQUENCE [LARGE SCALE GENOMIC DNA]</scope>
    <source>
        <strain evidence="3">cv. 9930</strain>
    </source>
</reference>